<name>A0A5C3FBU2_9BASI</name>
<dbReference type="AlphaFoldDB" id="A0A5C3FBU2"/>
<evidence type="ECO:0008006" key="5">
    <source>
        <dbReference type="Google" id="ProtNLM"/>
    </source>
</evidence>
<gene>
    <name evidence="3" type="ORF">PSFLO_06587</name>
</gene>
<dbReference type="Proteomes" id="UP000323386">
    <property type="component" value="Unassembled WGS sequence"/>
</dbReference>
<feature type="chain" id="PRO_5023137837" description="RlpA-like protein double-psi beta-barrel domain-containing protein" evidence="2">
    <location>
        <begin position="31"/>
        <end position="156"/>
    </location>
</feature>
<keyword evidence="4" id="KW-1185">Reference proteome</keyword>
<feature type="compositionally biased region" description="Gly residues" evidence="1">
    <location>
        <begin position="50"/>
        <end position="62"/>
    </location>
</feature>
<feature type="region of interest" description="Disordered" evidence="1">
    <location>
        <begin position="37"/>
        <end position="68"/>
    </location>
</feature>
<protein>
    <recommendedName>
        <fullName evidence="5">RlpA-like protein double-psi beta-barrel domain-containing protein</fullName>
    </recommendedName>
</protein>
<keyword evidence="2" id="KW-0732">Signal</keyword>
<sequence length="156" mass="16742">MSSPSSTITRRTRALGAFSLLLLLVLFTAARTEVDAKTMSKRSSRHHHGGSNGQGGEGGGKSGKALITHYTPAGPSACKPHVDRGEMGVAVPEHFGQASCGKTIRYHIDGKEHQAQVVDFNTRSQLVLDLTIAQWQSTVPDRYDGVVPDVLFGTEE</sequence>
<feature type="compositionally biased region" description="Basic residues" evidence="1">
    <location>
        <begin position="39"/>
        <end position="49"/>
    </location>
</feature>
<evidence type="ECO:0000313" key="3">
    <source>
        <dbReference type="EMBL" id="SPO41105.1"/>
    </source>
</evidence>
<accession>A0A5C3FBU2</accession>
<dbReference type="EMBL" id="OOIP01000024">
    <property type="protein sequence ID" value="SPO41105.1"/>
    <property type="molecule type" value="Genomic_DNA"/>
</dbReference>
<feature type="signal peptide" evidence="2">
    <location>
        <begin position="1"/>
        <end position="30"/>
    </location>
</feature>
<reference evidence="3 4" key="1">
    <citation type="submission" date="2018-03" db="EMBL/GenBank/DDBJ databases">
        <authorList>
            <person name="Guldener U."/>
        </authorList>
    </citation>
    <scope>NUCLEOTIDE SEQUENCE [LARGE SCALE GENOMIC DNA]</scope>
    <source>
        <strain evidence="3 4">DAOM196992</strain>
    </source>
</reference>
<dbReference type="CDD" id="cd22191">
    <property type="entry name" value="DPBB_RlpA_EXP_N-like"/>
    <property type="match status" value="1"/>
</dbReference>
<evidence type="ECO:0000256" key="2">
    <source>
        <dbReference type="SAM" id="SignalP"/>
    </source>
</evidence>
<evidence type="ECO:0000313" key="4">
    <source>
        <dbReference type="Proteomes" id="UP000323386"/>
    </source>
</evidence>
<proteinExistence type="predicted"/>
<organism evidence="3 4">
    <name type="scientific">Pseudozyma flocculosa</name>
    <dbReference type="NCBI Taxonomy" id="84751"/>
    <lineage>
        <taxon>Eukaryota</taxon>
        <taxon>Fungi</taxon>
        <taxon>Dikarya</taxon>
        <taxon>Basidiomycota</taxon>
        <taxon>Ustilaginomycotina</taxon>
        <taxon>Ustilaginomycetes</taxon>
        <taxon>Ustilaginales</taxon>
        <taxon>Ustilaginaceae</taxon>
        <taxon>Pseudozyma</taxon>
    </lineage>
</organism>
<evidence type="ECO:0000256" key="1">
    <source>
        <dbReference type="SAM" id="MobiDB-lite"/>
    </source>
</evidence>